<keyword evidence="4 7" id="KW-0812">Transmembrane</keyword>
<dbReference type="InterPro" id="IPR036259">
    <property type="entry name" value="MFS_trans_sf"/>
</dbReference>
<dbReference type="Proteomes" id="UP001247307">
    <property type="component" value="Unassembled WGS sequence"/>
</dbReference>
<keyword evidence="10" id="KW-1185">Reference proteome</keyword>
<dbReference type="AlphaFoldDB" id="A0AAE3YGL9"/>
<keyword evidence="6 7" id="KW-0472">Membrane</keyword>
<dbReference type="GO" id="GO:0022857">
    <property type="term" value="F:transmembrane transporter activity"/>
    <property type="evidence" value="ECO:0007669"/>
    <property type="project" value="InterPro"/>
</dbReference>
<evidence type="ECO:0000256" key="7">
    <source>
        <dbReference type="SAM" id="Phobius"/>
    </source>
</evidence>
<dbReference type="Gene3D" id="1.20.1250.20">
    <property type="entry name" value="MFS general substrate transporter like domains"/>
    <property type="match status" value="1"/>
</dbReference>
<evidence type="ECO:0000256" key="3">
    <source>
        <dbReference type="ARBA" id="ARBA00022475"/>
    </source>
</evidence>
<dbReference type="InterPro" id="IPR020846">
    <property type="entry name" value="MFS_dom"/>
</dbReference>
<feature type="transmembrane region" description="Helical" evidence="7">
    <location>
        <begin position="52"/>
        <end position="74"/>
    </location>
</feature>
<evidence type="ECO:0000256" key="4">
    <source>
        <dbReference type="ARBA" id="ARBA00022692"/>
    </source>
</evidence>
<keyword evidence="5 7" id="KW-1133">Transmembrane helix</keyword>
<feature type="transmembrane region" description="Helical" evidence="7">
    <location>
        <begin position="234"/>
        <end position="255"/>
    </location>
</feature>
<protein>
    <submittedName>
        <fullName evidence="9">MFS family permease</fullName>
    </submittedName>
</protein>
<keyword evidence="3" id="KW-1003">Cell membrane</keyword>
<dbReference type="PANTHER" id="PTHR23513">
    <property type="entry name" value="INTEGRAL MEMBRANE EFFLUX PROTEIN-RELATED"/>
    <property type="match status" value="1"/>
</dbReference>
<accession>A0AAE3YGL9</accession>
<feature type="transmembrane region" description="Helical" evidence="7">
    <location>
        <begin position="165"/>
        <end position="192"/>
    </location>
</feature>
<organism evidence="9 10">
    <name type="scientific">Falsarthrobacter nasiphocae</name>
    <dbReference type="NCBI Taxonomy" id="189863"/>
    <lineage>
        <taxon>Bacteria</taxon>
        <taxon>Bacillati</taxon>
        <taxon>Actinomycetota</taxon>
        <taxon>Actinomycetes</taxon>
        <taxon>Micrococcales</taxon>
        <taxon>Micrococcaceae</taxon>
        <taxon>Falsarthrobacter</taxon>
    </lineage>
</organism>
<dbReference type="PANTHER" id="PTHR23513:SF6">
    <property type="entry name" value="MAJOR FACILITATOR SUPERFAMILY ASSOCIATED DOMAIN-CONTAINING PROTEIN"/>
    <property type="match status" value="1"/>
</dbReference>
<gene>
    <name evidence="9" type="ORF">J2S35_000822</name>
</gene>
<feature type="transmembrane region" description="Helical" evidence="7">
    <location>
        <begin position="297"/>
        <end position="317"/>
    </location>
</feature>
<evidence type="ECO:0000313" key="10">
    <source>
        <dbReference type="Proteomes" id="UP001247307"/>
    </source>
</evidence>
<dbReference type="RefSeq" id="WP_309850171.1">
    <property type="nucleotide sequence ID" value="NZ_BAAAIU010000021.1"/>
</dbReference>
<feature type="transmembrane region" description="Helical" evidence="7">
    <location>
        <begin position="95"/>
        <end position="119"/>
    </location>
</feature>
<evidence type="ECO:0000313" key="9">
    <source>
        <dbReference type="EMBL" id="MDR6891882.1"/>
    </source>
</evidence>
<dbReference type="PROSITE" id="PS50850">
    <property type="entry name" value="MFS"/>
    <property type="match status" value="1"/>
</dbReference>
<dbReference type="GO" id="GO:0005886">
    <property type="term" value="C:plasma membrane"/>
    <property type="evidence" value="ECO:0007669"/>
    <property type="project" value="UniProtKB-SubCell"/>
</dbReference>
<feature type="transmembrane region" description="Helical" evidence="7">
    <location>
        <begin position="378"/>
        <end position="399"/>
    </location>
</feature>
<sequence>MRTATETPEAVTPDGRGFRPFWGYSALTNLQDGVLSAAGPLVVASLDRSPQAVASAVVAQQTPVFLFSLLAGALADRVSRRTMALAGNAVRIGGLGLLALAAAGGWISVPLVLGVLFALGTAECFVDASARSILPSIVPMAELGTANARLFGVSMTMQRMVGPVVGAWLVVLGLAVPYAGSALMLAAALVLFARIPLPPHEGVERHHGNPLRQVAADVAEGARYLWSNIPVRELAILVAVMNVSFGALAALLVFVGTERTGLGTGGYGALLTAMGVGGLLGMWVYPRVETRASASTLLRIGLVFEVATHLLLAVLSTGRVVPGGPVVVPSELFHHSAWVLVPWFVLFGIHEAVWGTISTTIRQRTVPSRLLGRVMASYSLAIIGGAVLGSALGGALGGWLGWERVFWATGALAAASLLWVWRRLPSIAHVEPVPA</sequence>
<evidence type="ECO:0000256" key="6">
    <source>
        <dbReference type="ARBA" id="ARBA00023136"/>
    </source>
</evidence>
<proteinExistence type="predicted"/>
<keyword evidence="2" id="KW-0813">Transport</keyword>
<reference evidence="9" key="1">
    <citation type="submission" date="2023-07" db="EMBL/GenBank/DDBJ databases">
        <title>Sequencing the genomes of 1000 actinobacteria strains.</title>
        <authorList>
            <person name="Klenk H.-P."/>
        </authorList>
    </citation>
    <scope>NUCLEOTIDE SEQUENCE</scope>
    <source>
        <strain evidence="9">DSM 13988</strain>
    </source>
</reference>
<dbReference type="CDD" id="cd06173">
    <property type="entry name" value="MFS_MefA_like"/>
    <property type="match status" value="1"/>
</dbReference>
<comment type="caution">
    <text evidence="9">The sequence shown here is derived from an EMBL/GenBank/DDBJ whole genome shotgun (WGS) entry which is preliminary data.</text>
</comment>
<name>A0AAE3YGL9_9MICC</name>
<feature type="domain" description="Major facilitator superfamily (MFS) profile" evidence="8">
    <location>
        <begin position="1"/>
        <end position="428"/>
    </location>
</feature>
<comment type="subcellular location">
    <subcellularLocation>
        <location evidence="1">Cell membrane</location>
        <topology evidence="1">Multi-pass membrane protein</topology>
    </subcellularLocation>
</comment>
<feature type="transmembrane region" description="Helical" evidence="7">
    <location>
        <begin position="405"/>
        <end position="421"/>
    </location>
</feature>
<dbReference type="EMBL" id="JAVDUI010000001">
    <property type="protein sequence ID" value="MDR6891882.1"/>
    <property type="molecule type" value="Genomic_DNA"/>
</dbReference>
<feature type="transmembrane region" description="Helical" evidence="7">
    <location>
        <begin position="337"/>
        <end position="357"/>
    </location>
</feature>
<evidence type="ECO:0000259" key="8">
    <source>
        <dbReference type="PROSITE" id="PS50850"/>
    </source>
</evidence>
<dbReference type="Pfam" id="PF05977">
    <property type="entry name" value="MFS_3"/>
    <property type="match status" value="1"/>
</dbReference>
<evidence type="ECO:0000256" key="2">
    <source>
        <dbReference type="ARBA" id="ARBA00022448"/>
    </source>
</evidence>
<evidence type="ECO:0000256" key="5">
    <source>
        <dbReference type="ARBA" id="ARBA00022989"/>
    </source>
</evidence>
<feature type="transmembrane region" description="Helical" evidence="7">
    <location>
        <begin position="267"/>
        <end position="285"/>
    </location>
</feature>
<evidence type="ECO:0000256" key="1">
    <source>
        <dbReference type="ARBA" id="ARBA00004651"/>
    </source>
</evidence>
<dbReference type="InterPro" id="IPR010290">
    <property type="entry name" value="TM_effector"/>
</dbReference>
<dbReference type="SUPFAM" id="SSF103473">
    <property type="entry name" value="MFS general substrate transporter"/>
    <property type="match status" value="1"/>
</dbReference>